<dbReference type="Pfam" id="PF12796">
    <property type="entry name" value="Ank_2"/>
    <property type="match status" value="1"/>
</dbReference>
<protein>
    <submittedName>
        <fullName evidence="5">Uncharacterized protein</fullName>
    </submittedName>
</protein>
<dbReference type="SUPFAM" id="SSF48403">
    <property type="entry name" value="Ankyrin repeat"/>
    <property type="match status" value="1"/>
</dbReference>
<evidence type="ECO:0000256" key="2">
    <source>
        <dbReference type="ARBA" id="ARBA00023043"/>
    </source>
</evidence>
<keyword evidence="6" id="KW-1185">Reference proteome</keyword>
<dbReference type="PANTHER" id="PTHR24189:SF50">
    <property type="entry name" value="ANKYRIN REPEAT AND SOCS BOX PROTEIN 2"/>
    <property type="match status" value="1"/>
</dbReference>
<dbReference type="InterPro" id="IPR002110">
    <property type="entry name" value="Ankyrin_rpt"/>
</dbReference>
<name>A0AAV2ZA90_9STRA</name>
<dbReference type="Proteomes" id="UP001146120">
    <property type="component" value="Unassembled WGS sequence"/>
</dbReference>
<keyword evidence="1" id="KW-0677">Repeat</keyword>
<dbReference type="PROSITE" id="PS50088">
    <property type="entry name" value="ANK_REPEAT"/>
    <property type="match status" value="1"/>
</dbReference>
<feature type="compositionally biased region" description="Basic and acidic residues" evidence="4">
    <location>
        <begin position="75"/>
        <end position="84"/>
    </location>
</feature>
<evidence type="ECO:0000256" key="3">
    <source>
        <dbReference type="PROSITE-ProRule" id="PRU00023"/>
    </source>
</evidence>
<dbReference type="InterPro" id="IPR036770">
    <property type="entry name" value="Ankyrin_rpt-contain_sf"/>
</dbReference>
<accession>A0AAV2ZA90</accession>
<reference evidence="5" key="2">
    <citation type="journal article" date="2023" name="Microbiol Resour">
        <title>Decontamination and Annotation of the Draft Genome Sequence of the Oomycete Lagenidium giganteum ARSEF 373.</title>
        <authorList>
            <person name="Morgan W.R."/>
            <person name="Tartar A."/>
        </authorList>
    </citation>
    <scope>NUCLEOTIDE SEQUENCE</scope>
    <source>
        <strain evidence="5">ARSEF 373</strain>
    </source>
</reference>
<evidence type="ECO:0000256" key="1">
    <source>
        <dbReference type="ARBA" id="ARBA00022737"/>
    </source>
</evidence>
<organism evidence="5 6">
    <name type="scientific">Lagenidium giganteum</name>
    <dbReference type="NCBI Taxonomy" id="4803"/>
    <lineage>
        <taxon>Eukaryota</taxon>
        <taxon>Sar</taxon>
        <taxon>Stramenopiles</taxon>
        <taxon>Oomycota</taxon>
        <taxon>Peronosporomycetes</taxon>
        <taxon>Pythiales</taxon>
        <taxon>Pythiaceae</taxon>
    </lineage>
</organism>
<keyword evidence="2 3" id="KW-0040">ANK repeat</keyword>
<gene>
    <name evidence="5" type="ORF">N0F65_002108</name>
</gene>
<dbReference type="Gene3D" id="1.25.40.20">
    <property type="entry name" value="Ankyrin repeat-containing domain"/>
    <property type="match status" value="1"/>
</dbReference>
<reference evidence="5" key="1">
    <citation type="submission" date="2022-11" db="EMBL/GenBank/DDBJ databases">
        <authorList>
            <person name="Morgan W.R."/>
            <person name="Tartar A."/>
        </authorList>
    </citation>
    <scope>NUCLEOTIDE SEQUENCE</scope>
    <source>
        <strain evidence="5">ARSEF 373</strain>
    </source>
</reference>
<dbReference type="EMBL" id="DAKRPA010000009">
    <property type="protein sequence ID" value="DBA04346.1"/>
    <property type="molecule type" value="Genomic_DNA"/>
</dbReference>
<evidence type="ECO:0000313" key="5">
    <source>
        <dbReference type="EMBL" id="DBA04346.1"/>
    </source>
</evidence>
<evidence type="ECO:0000313" key="6">
    <source>
        <dbReference type="Proteomes" id="UP001146120"/>
    </source>
</evidence>
<comment type="caution">
    <text evidence="5">The sequence shown here is derived from an EMBL/GenBank/DDBJ whole genome shotgun (WGS) entry which is preliminary data.</text>
</comment>
<evidence type="ECO:0000256" key="4">
    <source>
        <dbReference type="SAM" id="MobiDB-lite"/>
    </source>
</evidence>
<dbReference type="SMART" id="SM00248">
    <property type="entry name" value="ANK"/>
    <property type="match status" value="3"/>
</dbReference>
<sequence>MPPKEITVTRRAKSVVVPKREASNDCPTKDGASGDADNRRRASSGAEVTESEKSTSRFSPVNAPRRRHSSPEAAKQAKEAEDSYRGPPLHQAVRRGDVATVARILRAHPKLARSSDKSGNHPLHYAVDANTPNNEKMVCLLLTAGALTNEVNLLGQTPLYCHVLSMDDDNNRITRLLLHFKASPKTPVDNHPTVAHYAAARGLFRIAAAMSEHM</sequence>
<dbReference type="PANTHER" id="PTHR24189">
    <property type="entry name" value="MYOTROPHIN"/>
    <property type="match status" value="1"/>
</dbReference>
<dbReference type="InterPro" id="IPR050745">
    <property type="entry name" value="Multifunctional_regulatory"/>
</dbReference>
<dbReference type="AlphaFoldDB" id="A0AAV2ZA90"/>
<proteinExistence type="predicted"/>
<feature type="region of interest" description="Disordered" evidence="4">
    <location>
        <begin position="1"/>
        <end position="95"/>
    </location>
</feature>
<feature type="repeat" description="ANK" evidence="3">
    <location>
        <begin position="118"/>
        <end position="153"/>
    </location>
</feature>